<feature type="compositionally biased region" description="Polar residues" evidence="1">
    <location>
        <begin position="175"/>
        <end position="188"/>
    </location>
</feature>
<evidence type="ECO:0000313" key="4">
    <source>
        <dbReference type="EMBL" id="KAK0478139.1"/>
    </source>
</evidence>
<gene>
    <name evidence="4" type="ORF">IW261DRAFT_1482104</name>
</gene>
<dbReference type="GO" id="GO:0055088">
    <property type="term" value="P:lipid homeostasis"/>
    <property type="evidence" value="ECO:0007669"/>
    <property type="project" value="InterPro"/>
</dbReference>
<keyword evidence="2" id="KW-0812">Transmembrane</keyword>
<keyword evidence="2" id="KW-1133">Transmembrane helix</keyword>
<feature type="region of interest" description="Disordered" evidence="1">
    <location>
        <begin position="363"/>
        <end position="395"/>
    </location>
</feature>
<protein>
    <submittedName>
        <fullName evidence="4">Di-sulfide bridge nucleocytoplasmic transport domain-containing protein</fullName>
    </submittedName>
</protein>
<dbReference type="PANTHER" id="PTHR28136">
    <property type="entry name" value="NUCLEUS EXPORT PROTEIN BRR6"/>
    <property type="match status" value="1"/>
</dbReference>
<dbReference type="Proteomes" id="UP001175227">
    <property type="component" value="Unassembled WGS sequence"/>
</dbReference>
<feature type="compositionally biased region" description="Acidic residues" evidence="1">
    <location>
        <begin position="156"/>
        <end position="169"/>
    </location>
</feature>
<sequence>MNSRIFKPQRSTEAPMDFQFTSRPNSNVKPAWASGAGNEDSSTPKKRTHDDSTLTAPSTPTFGFNQNVPFIFQTPSRQPPQPYPWAPPPNFSPSKAFPQPVTSEEVRDVDMSEVSPPKPEEPKSERGRPIATGGLRRIFRARQRVNGRQLSKTDGHDEEDDDLDSDEENDRAVTPINQNTSNHYTLNLPSPPAPQSDTPYILLGYLQFFFNLSLILVFLYLVVQFILTVQRDVEHRVSEYSADIIQEIAMCALQFKNNLCQSPLPAMAQQCANWETCMNRDPTTLGRARVGAELIAEVVNGFVEPISWKTLAFTLTSLSFLTVFINALLSLYRSRHHSPPHAPPTHNTQYPIHPSTPYPPHQFGGYLSPGIDHDEDMQTPTRRRRLEGGGSVKIK</sequence>
<dbReference type="GO" id="GO:0006998">
    <property type="term" value="P:nuclear envelope organization"/>
    <property type="evidence" value="ECO:0007669"/>
    <property type="project" value="InterPro"/>
</dbReference>
<dbReference type="Pfam" id="PF10104">
    <property type="entry name" value="Brr6_like_C_C"/>
    <property type="match status" value="1"/>
</dbReference>
<feature type="compositionally biased region" description="Polar residues" evidence="1">
    <location>
        <begin position="53"/>
        <end position="68"/>
    </location>
</feature>
<evidence type="ECO:0000313" key="5">
    <source>
        <dbReference type="Proteomes" id="UP001175227"/>
    </source>
</evidence>
<dbReference type="InterPro" id="IPR018767">
    <property type="entry name" value="Brl1/Brr6_dom"/>
</dbReference>
<dbReference type="InterPro" id="IPR040202">
    <property type="entry name" value="Brl1/Brr6"/>
</dbReference>
<accession>A0AA39UDE1</accession>
<feature type="domain" description="Brl1/Brr6" evidence="3">
    <location>
        <begin position="202"/>
        <end position="333"/>
    </location>
</feature>
<feature type="region of interest" description="Disordered" evidence="1">
    <location>
        <begin position="1"/>
        <end position="191"/>
    </location>
</feature>
<evidence type="ECO:0000256" key="2">
    <source>
        <dbReference type="SAM" id="Phobius"/>
    </source>
</evidence>
<dbReference type="AlphaFoldDB" id="A0AA39UDE1"/>
<dbReference type="GO" id="GO:0031965">
    <property type="term" value="C:nuclear membrane"/>
    <property type="evidence" value="ECO:0007669"/>
    <property type="project" value="InterPro"/>
</dbReference>
<keyword evidence="5" id="KW-1185">Reference proteome</keyword>
<comment type="caution">
    <text evidence="4">The sequence shown here is derived from an EMBL/GenBank/DDBJ whole genome shotgun (WGS) entry which is preliminary data.</text>
</comment>
<organism evidence="4 5">
    <name type="scientific">Armillaria novae-zelandiae</name>
    <dbReference type="NCBI Taxonomy" id="153914"/>
    <lineage>
        <taxon>Eukaryota</taxon>
        <taxon>Fungi</taxon>
        <taxon>Dikarya</taxon>
        <taxon>Basidiomycota</taxon>
        <taxon>Agaricomycotina</taxon>
        <taxon>Agaricomycetes</taxon>
        <taxon>Agaricomycetidae</taxon>
        <taxon>Agaricales</taxon>
        <taxon>Marasmiineae</taxon>
        <taxon>Physalacriaceae</taxon>
        <taxon>Armillaria</taxon>
    </lineage>
</organism>
<dbReference type="EMBL" id="JAUEPR010000014">
    <property type="protein sequence ID" value="KAK0478139.1"/>
    <property type="molecule type" value="Genomic_DNA"/>
</dbReference>
<feature type="compositionally biased region" description="Basic and acidic residues" evidence="1">
    <location>
        <begin position="118"/>
        <end position="128"/>
    </location>
</feature>
<keyword evidence="2" id="KW-0472">Membrane</keyword>
<feature type="region of interest" description="Disordered" evidence="1">
    <location>
        <begin position="336"/>
        <end position="355"/>
    </location>
</feature>
<feature type="compositionally biased region" description="Pro residues" evidence="1">
    <location>
        <begin position="77"/>
        <end position="91"/>
    </location>
</feature>
<dbReference type="SMART" id="SM01042">
    <property type="entry name" value="Brr6_like_C_C"/>
    <property type="match status" value="1"/>
</dbReference>
<dbReference type="PANTHER" id="PTHR28136:SF1">
    <property type="entry name" value="NUCLEUS EXPORT PROTEIN BRL1"/>
    <property type="match status" value="1"/>
</dbReference>
<evidence type="ECO:0000256" key="1">
    <source>
        <dbReference type="SAM" id="MobiDB-lite"/>
    </source>
</evidence>
<reference evidence="4" key="1">
    <citation type="submission" date="2023-06" db="EMBL/GenBank/DDBJ databases">
        <authorList>
            <consortium name="Lawrence Berkeley National Laboratory"/>
            <person name="Ahrendt S."/>
            <person name="Sahu N."/>
            <person name="Indic B."/>
            <person name="Wong-Bajracharya J."/>
            <person name="Merenyi Z."/>
            <person name="Ke H.-M."/>
            <person name="Monk M."/>
            <person name="Kocsube S."/>
            <person name="Drula E."/>
            <person name="Lipzen A."/>
            <person name="Balint B."/>
            <person name="Henrissat B."/>
            <person name="Andreopoulos B."/>
            <person name="Martin F.M."/>
            <person name="Harder C.B."/>
            <person name="Rigling D."/>
            <person name="Ford K.L."/>
            <person name="Foster G.D."/>
            <person name="Pangilinan J."/>
            <person name="Papanicolaou A."/>
            <person name="Barry K."/>
            <person name="LaButti K."/>
            <person name="Viragh M."/>
            <person name="Koriabine M."/>
            <person name="Yan M."/>
            <person name="Riley R."/>
            <person name="Champramary S."/>
            <person name="Plett K.L."/>
            <person name="Tsai I.J."/>
            <person name="Slot J."/>
            <person name="Sipos G."/>
            <person name="Plett J."/>
            <person name="Nagy L.G."/>
            <person name="Grigoriev I.V."/>
        </authorList>
    </citation>
    <scope>NUCLEOTIDE SEQUENCE</scope>
    <source>
        <strain evidence="4">ICMP 16352</strain>
    </source>
</reference>
<feature type="transmembrane region" description="Helical" evidence="2">
    <location>
        <begin position="208"/>
        <end position="227"/>
    </location>
</feature>
<feature type="transmembrane region" description="Helical" evidence="2">
    <location>
        <begin position="311"/>
        <end position="332"/>
    </location>
</feature>
<evidence type="ECO:0000259" key="3">
    <source>
        <dbReference type="SMART" id="SM01042"/>
    </source>
</evidence>
<name>A0AA39UDE1_9AGAR</name>
<feature type="compositionally biased region" description="Polar residues" evidence="1">
    <location>
        <begin position="19"/>
        <end position="28"/>
    </location>
</feature>
<proteinExistence type="predicted"/>